<feature type="signal peptide" evidence="1">
    <location>
        <begin position="1"/>
        <end position="19"/>
    </location>
</feature>
<evidence type="ECO:0000256" key="1">
    <source>
        <dbReference type="SAM" id="SignalP"/>
    </source>
</evidence>
<organism evidence="2 3">
    <name type="scientific">Rubripirellula reticaptiva</name>
    <dbReference type="NCBI Taxonomy" id="2528013"/>
    <lineage>
        <taxon>Bacteria</taxon>
        <taxon>Pseudomonadati</taxon>
        <taxon>Planctomycetota</taxon>
        <taxon>Planctomycetia</taxon>
        <taxon>Pirellulales</taxon>
        <taxon>Pirellulaceae</taxon>
        <taxon>Rubripirellula</taxon>
    </lineage>
</organism>
<name>A0A5C6EVJ5_9BACT</name>
<sequence precursor="true">MTIRIPTLVVLAVALSAPAQVEAQAPSETDSEHARPFRQVSVEEAEAVNSESALVMGTYVLDAKATQQLLQVDTLMKAINRIRLTDWKTGVWTKQNAERTIRQRMNDYIKTASEFYKGEGKRPTGVVGRRFEKYTDIELGDRQLASALTTVQMATAWDVPLQLGQAEDLDAVVRLRLAKVNRNDVTKP</sequence>
<dbReference type="AlphaFoldDB" id="A0A5C6EVJ5"/>
<keyword evidence="3" id="KW-1185">Reference proteome</keyword>
<feature type="chain" id="PRO_5023048677" evidence="1">
    <location>
        <begin position="20"/>
        <end position="188"/>
    </location>
</feature>
<comment type="caution">
    <text evidence="2">The sequence shown here is derived from an EMBL/GenBank/DDBJ whole genome shotgun (WGS) entry which is preliminary data.</text>
</comment>
<dbReference type="Proteomes" id="UP000317977">
    <property type="component" value="Unassembled WGS sequence"/>
</dbReference>
<keyword evidence="1" id="KW-0732">Signal</keyword>
<proteinExistence type="predicted"/>
<gene>
    <name evidence="2" type="ORF">Poly59_36340</name>
</gene>
<dbReference type="RefSeq" id="WP_146535256.1">
    <property type="nucleotide sequence ID" value="NZ_SJPX01000003.1"/>
</dbReference>
<reference evidence="2 3" key="1">
    <citation type="submission" date="2019-02" db="EMBL/GenBank/DDBJ databases">
        <title>Deep-cultivation of Planctomycetes and their phenomic and genomic characterization uncovers novel biology.</title>
        <authorList>
            <person name="Wiegand S."/>
            <person name="Jogler M."/>
            <person name="Boedeker C."/>
            <person name="Pinto D."/>
            <person name="Vollmers J."/>
            <person name="Rivas-Marin E."/>
            <person name="Kohn T."/>
            <person name="Peeters S.H."/>
            <person name="Heuer A."/>
            <person name="Rast P."/>
            <person name="Oberbeckmann S."/>
            <person name="Bunk B."/>
            <person name="Jeske O."/>
            <person name="Meyerdierks A."/>
            <person name="Storesund J.E."/>
            <person name="Kallscheuer N."/>
            <person name="Luecker S."/>
            <person name="Lage O.M."/>
            <person name="Pohl T."/>
            <person name="Merkel B.J."/>
            <person name="Hornburger P."/>
            <person name="Mueller R.-W."/>
            <person name="Bruemmer F."/>
            <person name="Labrenz M."/>
            <person name="Spormann A.M."/>
            <person name="Op Den Camp H."/>
            <person name="Overmann J."/>
            <person name="Amann R."/>
            <person name="Jetten M.S.M."/>
            <person name="Mascher T."/>
            <person name="Medema M.H."/>
            <person name="Devos D.P."/>
            <person name="Kaster A.-K."/>
            <person name="Ovreas L."/>
            <person name="Rohde M."/>
            <person name="Galperin M.Y."/>
            <person name="Jogler C."/>
        </authorList>
    </citation>
    <scope>NUCLEOTIDE SEQUENCE [LARGE SCALE GENOMIC DNA]</scope>
    <source>
        <strain evidence="2 3">Poly59</strain>
    </source>
</reference>
<dbReference type="EMBL" id="SJPX01000003">
    <property type="protein sequence ID" value="TWU52037.1"/>
    <property type="molecule type" value="Genomic_DNA"/>
</dbReference>
<evidence type="ECO:0000313" key="2">
    <source>
        <dbReference type="EMBL" id="TWU52037.1"/>
    </source>
</evidence>
<protein>
    <submittedName>
        <fullName evidence="2">Uncharacterized protein</fullName>
    </submittedName>
</protein>
<evidence type="ECO:0000313" key="3">
    <source>
        <dbReference type="Proteomes" id="UP000317977"/>
    </source>
</evidence>
<accession>A0A5C6EVJ5</accession>